<dbReference type="PANTHER" id="PTHR21597:SF0">
    <property type="entry name" value="THO COMPLEX SUBUNIT 2"/>
    <property type="match status" value="1"/>
</dbReference>
<dbReference type="AlphaFoldDB" id="A0AAV6KM49"/>
<dbReference type="Pfam" id="PF16134">
    <property type="entry name" value="THOC2_N"/>
    <property type="match status" value="1"/>
</dbReference>
<accession>A0AAV6KM49</accession>
<dbReference type="GO" id="GO:0006406">
    <property type="term" value="P:mRNA export from nucleus"/>
    <property type="evidence" value="ECO:0007669"/>
    <property type="project" value="InterPro"/>
</dbReference>
<reference evidence="3" key="1">
    <citation type="submission" date="2020-08" db="EMBL/GenBank/DDBJ databases">
        <title>Plant Genome Project.</title>
        <authorList>
            <person name="Zhang R.-G."/>
        </authorList>
    </citation>
    <scope>NUCLEOTIDE SEQUENCE</scope>
    <source>
        <strain evidence="3">WSP0</strain>
        <tissue evidence="3">Leaf</tissue>
    </source>
</reference>
<dbReference type="InterPro" id="IPR032302">
    <property type="entry name" value="THOC2_N"/>
</dbReference>
<keyword evidence="4" id="KW-1185">Reference proteome</keyword>
<comment type="caution">
    <text evidence="3">The sequence shown here is derived from an EMBL/GenBank/DDBJ whole genome shotgun (WGS) entry which is preliminary data.</text>
</comment>
<name>A0AAV6KM49_9ERIC</name>
<dbReference type="Proteomes" id="UP000823749">
    <property type="component" value="Chromosome 4"/>
</dbReference>
<dbReference type="PANTHER" id="PTHR21597">
    <property type="entry name" value="THO2 PROTEIN"/>
    <property type="match status" value="1"/>
</dbReference>
<feature type="domain" description="THO complex subunit 2 N-terminal" evidence="2">
    <location>
        <begin position="229"/>
        <end position="270"/>
    </location>
</feature>
<dbReference type="InterPro" id="IPR040007">
    <property type="entry name" value="Tho2"/>
</dbReference>
<evidence type="ECO:0000259" key="2">
    <source>
        <dbReference type="Pfam" id="PF16134"/>
    </source>
</evidence>
<gene>
    <name evidence="3" type="ORF">RHGRI_011500</name>
</gene>
<organism evidence="3 4">
    <name type="scientific">Rhododendron griersonianum</name>
    <dbReference type="NCBI Taxonomy" id="479676"/>
    <lineage>
        <taxon>Eukaryota</taxon>
        <taxon>Viridiplantae</taxon>
        <taxon>Streptophyta</taxon>
        <taxon>Embryophyta</taxon>
        <taxon>Tracheophyta</taxon>
        <taxon>Spermatophyta</taxon>
        <taxon>Magnoliopsida</taxon>
        <taxon>eudicotyledons</taxon>
        <taxon>Gunneridae</taxon>
        <taxon>Pentapetalae</taxon>
        <taxon>asterids</taxon>
        <taxon>Ericales</taxon>
        <taxon>Ericaceae</taxon>
        <taxon>Ericoideae</taxon>
        <taxon>Rhodoreae</taxon>
        <taxon>Rhododendron</taxon>
    </lineage>
</organism>
<dbReference type="GO" id="GO:0006397">
    <property type="term" value="P:mRNA processing"/>
    <property type="evidence" value="ECO:0007669"/>
    <property type="project" value="InterPro"/>
</dbReference>
<evidence type="ECO:0000256" key="1">
    <source>
        <dbReference type="SAM" id="MobiDB-lite"/>
    </source>
</evidence>
<evidence type="ECO:0000313" key="4">
    <source>
        <dbReference type="Proteomes" id="UP000823749"/>
    </source>
</evidence>
<sequence length="299" mass="33690">MLNPISTPPHSRSLVFATSINGLSGSSLRQFPLTRFSSPSSSSSSNYLNGWIPTTATPTPETPHRRNPLLSPSPRETKTPNFHPPPLLLAAMHPPSAPPAVRPALRVRSPRPRTGRVRHSCLDRMIHDVCSPSDEDRAKWPVESALVPPRLFQEHCEEEFLSKSEMIKIRAADLKSKEQVKVKGWARACGQSEEWVVLGSPLEHMKGVFKVTSVMQGDWWVKRLFLVPILYEELAKKSVRVNTRLLYKQTKFNLLREESEGYAKLFLDLLDVIYVLGVSESLHDFPLVSIRTVLACKLL</sequence>
<dbReference type="GO" id="GO:0003729">
    <property type="term" value="F:mRNA binding"/>
    <property type="evidence" value="ECO:0007669"/>
    <property type="project" value="TreeGrafter"/>
</dbReference>
<evidence type="ECO:0000313" key="3">
    <source>
        <dbReference type="EMBL" id="KAG5553626.1"/>
    </source>
</evidence>
<protein>
    <recommendedName>
        <fullName evidence="2">THO complex subunit 2 N-terminal domain-containing protein</fullName>
    </recommendedName>
</protein>
<proteinExistence type="predicted"/>
<dbReference type="EMBL" id="JACTNZ010000004">
    <property type="protein sequence ID" value="KAG5553626.1"/>
    <property type="molecule type" value="Genomic_DNA"/>
</dbReference>
<dbReference type="GO" id="GO:0000445">
    <property type="term" value="C:THO complex part of transcription export complex"/>
    <property type="evidence" value="ECO:0007669"/>
    <property type="project" value="TreeGrafter"/>
</dbReference>
<feature type="region of interest" description="Disordered" evidence="1">
    <location>
        <begin position="35"/>
        <end position="80"/>
    </location>
</feature>